<keyword evidence="2" id="KW-1133">Transmembrane helix</keyword>
<feature type="transmembrane region" description="Helical" evidence="2">
    <location>
        <begin position="51"/>
        <end position="75"/>
    </location>
</feature>
<evidence type="ECO:0000259" key="3">
    <source>
        <dbReference type="Pfam" id="PF04235"/>
    </source>
</evidence>
<feature type="transmembrane region" description="Helical" evidence="2">
    <location>
        <begin position="336"/>
        <end position="354"/>
    </location>
</feature>
<dbReference type="RefSeq" id="WP_063835180.1">
    <property type="nucleotide sequence ID" value="NZ_AP022567.1"/>
</dbReference>
<feature type="region of interest" description="Disordered" evidence="1">
    <location>
        <begin position="392"/>
        <end position="418"/>
    </location>
</feature>
<keyword evidence="2" id="KW-0812">Transmembrane</keyword>
<dbReference type="PANTHER" id="PTHR30590:SF2">
    <property type="entry name" value="INNER MEMBRANE PROTEIN"/>
    <property type="match status" value="1"/>
</dbReference>
<evidence type="ECO:0000256" key="2">
    <source>
        <dbReference type="SAM" id="Phobius"/>
    </source>
</evidence>
<feature type="domain" description="DUF418" evidence="3">
    <location>
        <begin position="226"/>
        <end position="367"/>
    </location>
</feature>
<accession>A0ABM7I4I9</accession>
<dbReference type="PANTHER" id="PTHR30590">
    <property type="entry name" value="INNER MEMBRANE PROTEIN"/>
    <property type="match status" value="1"/>
</dbReference>
<dbReference type="InterPro" id="IPR007349">
    <property type="entry name" value="DUF418"/>
</dbReference>
<feature type="transmembrane region" description="Helical" evidence="2">
    <location>
        <begin position="233"/>
        <end position="253"/>
    </location>
</feature>
<feature type="transmembrane region" description="Helical" evidence="2">
    <location>
        <begin position="12"/>
        <end position="31"/>
    </location>
</feature>
<feature type="transmembrane region" description="Helical" evidence="2">
    <location>
        <begin position="193"/>
        <end position="212"/>
    </location>
</feature>
<feature type="transmembrane region" description="Helical" evidence="2">
    <location>
        <begin position="259"/>
        <end position="281"/>
    </location>
</feature>
<keyword evidence="2" id="KW-0472">Membrane</keyword>
<feature type="transmembrane region" description="Helical" evidence="2">
    <location>
        <begin position="91"/>
        <end position="109"/>
    </location>
</feature>
<proteinExistence type="predicted"/>
<feature type="transmembrane region" description="Helical" evidence="2">
    <location>
        <begin position="138"/>
        <end position="159"/>
    </location>
</feature>
<reference evidence="4 5" key="1">
    <citation type="journal article" date="2019" name="Emerg. Microbes Infect.">
        <title>Comprehensive subspecies identification of 175 nontuberculous mycobacteria species based on 7547 genomic profiles.</title>
        <authorList>
            <person name="Matsumoto Y."/>
            <person name="Kinjo T."/>
            <person name="Motooka D."/>
            <person name="Nabeya D."/>
            <person name="Jung N."/>
            <person name="Uechi K."/>
            <person name="Horii T."/>
            <person name="Iida T."/>
            <person name="Fujita J."/>
            <person name="Nakamura S."/>
        </authorList>
    </citation>
    <scope>NUCLEOTIDE SEQUENCE [LARGE SCALE GENOMIC DNA]</scope>
    <source>
        <strain evidence="4 5">JCM 12375</strain>
    </source>
</reference>
<feature type="transmembrane region" description="Helical" evidence="2">
    <location>
        <begin position="301"/>
        <end position="324"/>
    </location>
</feature>
<feature type="compositionally biased region" description="Polar residues" evidence="1">
    <location>
        <begin position="399"/>
        <end position="418"/>
    </location>
</feature>
<name>A0ABM7I4I9_MYCME</name>
<organism evidence="4 5">
    <name type="scientific">Mycolicibacterium mageritense</name>
    <name type="common">Mycobacterium mageritense</name>
    <dbReference type="NCBI Taxonomy" id="53462"/>
    <lineage>
        <taxon>Bacteria</taxon>
        <taxon>Bacillati</taxon>
        <taxon>Actinomycetota</taxon>
        <taxon>Actinomycetes</taxon>
        <taxon>Mycobacteriales</taxon>
        <taxon>Mycobacteriaceae</taxon>
        <taxon>Mycolicibacterium</taxon>
    </lineage>
</organism>
<dbReference type="EMBL" id="AP022567">
    <property type="protein sequence ID" value="BBX37824.1"/>
    <property type="molecule type" value="Genomic_DNA"/>
</dbReference>
<evidence type="ECO:0000313" key="4">
    <source>
        <dbReference type="EMBL" id="BBX37824.1"/>
    </source>
</evidence>
<sequence>MSSSRLQSLDVLRGIAILGTLGTNIWIFTHPEGLVGYLSGTPDSDWRTLEVVLQFLAQGKFLGLLTVMFGIGLALQQRSALRAGLRWPGSYPWRAALLLLDGAVHFVLLTEFDVLMGYAITGWIVSYLLVTSPRTQRCIIAVAAAVHVTMMTAITALLLSSPQVAGPPRRLDPNPYADGSFWDLVAFRLDHVVLFRLETVLIFPMSIALFLLGARLFHAGILDARGAVLRRRLMWLGFAVAAPLDITLEVAGGGTGLLVARYAVAPFVSLAILSAVAEYYVHRPAPGWAGRRLAEVGRMALSSYVLQNLVASALCYGWGLGLAASTPPQHRVPATIAIYLTVVVVIMTFAHLWLRRFRRGPVEWLWNTSYRALAGRRKLALFSAEKDEFASARAEKTTGTDPGSTRCQSPATHSNSSR</sequence>
<protein>
    <recommendedName>
        <fullName evidence="3">DUF418 domain-containing protein</fullName>
    </recommendedName>
</protein>
<keyword evidence="5" id="KW-1185">Reference proteome</keyword>
<dbReference type="InterPro" id="IPR052529">
    <property type="entry name" value="Bact_Transport_Assoc"/>
</dbReference>
<evidence type="ECO:0000256" key="1">
    <source>
        <dbReference type="SAM" id="MobiDB-lite"/>
    </source>
</evidence>
<feature type="transmembrane region" description="Helical" evidence="2">
    <location>
        <begin position="115"/>
        <end position="131"/>
    </location>
</feature>
<dbReference type="Pfam" id="PF04235">
    <property type="entry name" value="DUF418"/>
    <property type="match status" value="1"/>
</dbReference>
<dbReference type="Proteomes" id="UP000465622">
    <property type="component" value="Chromosome"/>
</dbReference>
<gene>
    <name evidence="4" type="ORF">MMAGJ_71060</name>
</gene>
<evidence type="ECO:0000313" key="5">
    <source>
        <dbReference type="Proteomes" id="UP000465622"/>
    </source>
</evidence>